<sequence>MYIKKKRGFALLETLIVISILIVLISLYAKQNFVNLRKSNYYGIKEDILTLNSEEEQLIKVAENKISLDIELMRKLEEEGIEEKIIYTSSNDNNLYIELLDKDIYLIHKKNLERKYRKLEYEVVSEPEKIKLIPTRYITAYTNK</sequence>
<organism evidence="2 3">
    <name type="scientific">Clostridium disporicum</name>
    <dbReference type="NCBI Taxonomy" id="84024"/>
    <lineage>
        <taxon>Bacteria</taxon>
        <taxon>Bacillati</taxon>
        <taxon>Bacillota</taxon>
        <taxon>Clostridia</taxon>
        <taxon>Eubacteriales</taxon>
        <taxon>Clostridiaceae</taxon>
        <taxon>Clostridium</taxon>
    </lineage>
</organism>
<keyword evidence="1" id="KW-1133">Transmembrane helix</keyword>
<proteinExistence type="predicted"/>
<evidence type="ECO:0000313" key="2">
    <source>
        <dbReference type="EMBL" id="CUO58493.1"/>
    </source>
</evidence>
<gene>
    <name evidence="2" type="ORF">ERS852471_01829</name>
</gene>
<feature type="transmembrane region" description="Helical" evidence="1">
    <location>
        <begin position="9"/>
        <end position="29"/>
    </location>
</feature>
<dbReference type="Proteomes" id="UP000095594">
    <property type="component" value="Unassembled WGS sequence"/>
</dbReference>
<dbReference type="Pfam" id="PF07963">
    <property type="entry name" value="N_methyl"/>
    <property type="match status" value="1"/>
</dbReference>
<dbReference type="OrthoDB" id="9966982at2"/>
<dbReference type="InterPro" id="IPR012902">
    <property type="entry name" value="N_methyl_site"/>
</dbReference>
<accession>A0A174G7X0</accession>
<evidence type="ECO:0000313" key="3">
    <source>
        <dbReference type="Proteomes" id="UP000095594"/>
    </source>
</evidence>
<dbReference type="AlphaFoldDB" id="A0A174G7X0"/>
<protein>
    <submittedName>
        <fullName evidence="2">Uncharacterized protein</fullName>
    </submittedName>
</protein>
<name>A0A174G7X0_9CLOT</name>
<dbReference type="RefSeq" id="WP_055265856.1">
    <property type="nucleotide sequence ID" value="NZ_CABIXQ010000011.1"/>
</dbReference>
<keyword evidence="1" id="KW-0472">Membrane</keyword>
<evidence type="ECO:0000256" key="1">
    <source>
        <dbReference type="SAM" id="Phobius"/>
    </source>
</evidence>
<keyword evidence="1" id="KW-0812">Transmembrane</keyword>
<dbReference type="EMBL" id="CYZX01000011">
    <property type="protein sequence ID" value="CUO58493.1"/>
    <property type="molecule type" value="Genomic_DNA"/>
</dbReference>
<reference evidence="2 3" key="1">
    <citation type="submission" date="2015-09" db="EMBL/GenBank/DDBJ databases">
        <authorList>
            <consortium name="Pathogen Informatics"/>
        </authorList>
    </citation>
    <scope>NUCLEOTIDE SEQUENCE [LARGE SCALE GENOMIC DNA]</scope>
    <source>
        <strain evidence="2 3">2789STDY5834856</strain>
    </source>
</reference>